<dbReference type="Pfam" id="PF00107">
    <property type="entry name" value="ADH_zinc_N"/>
    <property type="match status" value="1"/>
</dbReference>
<evidence type="ECO:0000256" key="7">
    <source>
        <dbReference type="ARBA" id="ARBA00049164"/>
    </source>
</evidence>
<evidence type="ECO:0000256" key="10">
    <source>
        <dbReference type="SAM" id="MobiDB-lite"/>
    </source>
</evidence>
<evidence type="ECO:0000313" key="12">
    <source>
        <dbReference type="EMBL" id="GAA5149122.1"/>
    </source>
</evidence>
<keyword evidence="4 9" id="KW-0479">Metal-binding</keyword>
<evidence type="ECO:0000256" key="1">
    <source>
        <dbReference type="ARBA" id="ARBA00001947"/>
    </source>
</evidence>
<comment type="catalytic activity">
    <reaction evidence="7">
        <text>a secondary alcohol + NAD(+) = a ketone + NADH + H(+)</text>
        <dbReference type="Rhea" id="RHEA:10740"/>
        <dbReference type="ChEBI" id="CHEBI:15378"/>
        <dbReference type="ChEBI" id="CHEBI:17087"/>
        <dbReference type="ChEBI" id="CHEBI:35681"/>
        <dbReference type="ChEBI" id="CHEBI:57540"/>
        <dbReference type="ChEBI" id="CHEBI:57945"/>
        <dbReference type="EC" id="1.1.1.1"/>
    </reaction>
</comment>
<dbReference type="InterPro" id="IPR002328">
    <property type="entry name" value="ADH_Zn_CS"/>
</dbReference>
<comment type="similarity">
    <text evidence="2 9">Belongs to the zinc-containing alcohol dehydrogenase family.</text>
</comment>
<dbReference type="SMART" id="SM00829">
    <property type="entry name" value="PKS_ER"/>
    <property type="match status" value="1"/>
</dbReference>
<dbReference type="InterPro" id="IPR011032">
    <property type="entry name" value="GroES-like_sf"/>
</dbReference>
<keyword evidence="13" id="KW-1185">Reference proteome</keyword>
<evidence type="ECO:0000256" key="6">
    <source>
        <dbReference type="ARBA" id="ARBA00023002"/>
    </source>
</evidence>
<gene>
    <name evidence="12" type="ORF">GCM10023321_12530</name>
</gene>
<evidence type="ECO:0000256" key="8">
    <source>
        <dbReference type="ARBA" id="ARBA00049243"/>
    </source>
</evidence>
<dbReference type="Gene3D" id="3.90.180.10">
    <property type="entry name" value="Medium-chain alcohol dehydrogenases, catalytic domain"/>
    <property type="match status" value="1"/>
</dbReference>
<dbReference type="EC" id="1.1.1.1" evidence="3"/>
<evidence type="ECO:0000259" key="11">
    <source>
        <dbReference type="SMART" id="SM00829"/>
    </source>
</evidence>
<dbReference type="PANTHER" id="PTHR42940">
    <property type="entry name" value="ALCOHOL DEHYDROGENASE 1-RELATED"/>
    <property type="match status" value="1"/>
</dbReference>
<comment type="caution">
    <text evidence="12">The sequence shown here is derived from an EMBL/GenBank/DDBJ whole genome shotgun (WGS) entry which is preliminary data.</text>
</comment>
<sequence>MATMTAYRLLEWQAGGRYADVPVPEPAADEILVRVRAVGLCHSDILLQDSPPGAWPFDPGFTLGHETAGHVAARGAQVTNLAEGDPVLLSCVHSCGRCERCLRGQENYCALSLRFTTRGVGLDGGLAEYVTAPAREAVPLRALDPADAAVLADAGATAYHAVRTCAAVLHPGTAALVIGAGGLGGFAVQHLRALTRATVIAVDTAAHRLEHAGRIGAHHTLLSGEPGPGRTPSSAPDGDTDDTTADRIRALTPGCAAVLDFVGTDDTLALAVGVAAPVGRIVICGAAGGQVPVGWGRLPGGCQLSVSYGHTLADLRDVVTLAEQDALHIATERFPFAQVGEAYRRLREGTLTSRAVITM</sequence>
<feature type="region of interest" description="Disordered" evidence="10">
    <location>
        <begin position="219"/>
        <end position="245"/>
    </location>
</feature>
<dbReference type="SUPFAM" id="SSF50129">
    <property type="entry name" value="GroES-like"/>
    <property type="match status" value="1"/>
</dbReference>
<dbReference type="Pfam" id="PF08240">
    <property type="entry name" value="ADH_N"/>
    <property type="match status" value="1"/>
</dbReference>
<organism evidence="12 13">
    <name type="scientific">Pseudonocardia eucalypti</name>
    <dbReference type="NCBI Taxonomy" id="648755"/>
    <lineage>
        <taxon>Bacteria</taxon>
        <taxon>Bacillati</taxon>
        <taxon>Actinomycetota</taxon>
        <taxon>Actinomycetes</taxon>
        <taxon>Pseudonocardiales</taxon>
        <taxon>Pseudonocardiaceae</taxon>
        <taxon>Pseudonocardia</taxon>
    </lineage>
</organism>
<dbReference type="Proteomes" id="UP001428817">
    <property type="component" value="Unassembled WGS sequence"/>
</dbReference>
<comment type="cofactor">
    <cofactor evidence="1 9">
        <name>Zn(2+)</name>
        <dbReference type="ChEBI" id="CHEBI:29105"/>
    </cofactor>
</comment>
<dbReference type="PANTHER" id="PTHR42940:SF8">
    <property type="entry name" value="VACUOLAR PROTEIN SORTING-ASSOCIATED PROTEIN 11"/>
    <property type="match status" value="1"/>
</dbReference>
<dbReference type="SUPFAM" id="SSF51735">
    <property type="entry name" value="NAD(P)-binding Rossmann-fold domains"/>
    <property type="match status" value="1"/>
</dbReference>
<evidence type="ECO:0000313" key="13">
    <source>
        <dbReference type="Proteomes" id="UP001428817"/>
    </source>
</evidence>
<dbReference type="PROSITE" id="PS00059">
    <property type="entry name" value="ADH_ZINC"/>
    <property type="match status" value="1"/>
</dbReference>
<evidence type="ECO:0000256" key="4">
    <source>
        <dbReference type="ARBA" id="ARBA00022723"/>
    </source>
</evidence>
<accession>A0ABP9PPH1</accession>
<evidence type="ECO:0000256" key="3">
    <source>
        <dbReference type="ARBA" id="ARBA00013190"/>
    </source>
</evidence>
<dbReference type="InterPro" id="IPR013149">
    <property type="entry name" value="ADH-like_C"/>
</dbReference>
<dbReference type="InterPro" id="IPR020843">
    <property type="entry name" value="ER"/>
</dbReference>
<keyword evidence="6" id="KW-0560">Oxidoreductase</keyword>
<protein>
    <recommendedName>
        <fullName evidence="3">alcohol dehydrogenase</fullName>
        <ecNumber evidence="3">1.1.1.1</ecNumber>
    </recommendedName>
</protein>
<reference evidence="13" key="1">
    <citation type="journal article" date="2019" name="Int. J. Syst. Evol. Microbiol.">
        <title>The Global Catalogue of Microorganisms (GCM) 10K type strain sequencing project: providing services to taxonomists for standard genome sequencing and annotation.</title>
        <authorList>
            <consortium name="The Broad Institute Genomics Platform"/>
            <consortium name="The Broad Institute Genome Sequencing Center for Infectious Disease"/>
            <person name="Wu L."/>
            <person name="Ma J."/>
        </authorList>
    </citation>
    <scope>NUCLEOTIDE SEQUENCE [LARGE SCALE GENOMIC DNA]</scope>
    <source>
        <strain evidence="13">JCM 18303</strain>
    </source>
</reference>
<evidence type="ECO:0000256" key="9">
    <source>
        <dbReference type="RuleBase" id="RU361277"/>
    </source>
</evidence>
<keyword evidence="5 9" id="KW-0862">Zinc</keyword>
<dbReference type="InterPro" id="IPR013154">
    <property type="entry name" value="ADH-like_N"/>
</dbReference>
<feature type="domain" description="Enoyl reductase (ER)" evidence="11">
    <location>
        <begin position="15"/>
        <end position="357"/>
    </location>
</feature>
<dbReference type="Gene3D" id="3.40.50.720">
    <property type="entry name" value="NAD(P)-binding Rossmann-like Domain"/>
    <property type="match status" value="1"/>
</dbReference>
<evidence type="ECO:0000256" key="2">
    <source>
        <dbReference type="ARBA" id="ARBA00008072"/>
    </source>
</evidence>
<name>A0ABP9PPH1_9PSEU</name>
<proteinExistence type="inferred from homology"/>
<comment type="catalytic activity">
    <reaction evidence="8">
        <text>a primary alcohol + NAD(+) = an aldehyde + NADH + H(+)</text>
        <dbReference type="Rhea" id="RHEA:10736"/>
        <dbReference type="ChEBI" id="CHEBI:15378"/>
        <dbReference type="ChEBI" id="CHEBI:15734"/>
        <dbReference type="ChEBI" id="CHEBI:17478"/>
        <dbReference type="ChEBI" id="CHEBI:57540"/>
        <dbReference type="ChEBI" id="CHEBI:57945"/>
        <dbReference type="EC" id="1.1.1.1"/>
    </reaction>
</comment>
<dbReference type="EMBL" id="BAABJP010000004">
    <property type="protein sequence ID" value="GAA5149122.1"/>
    <property type="molecule type" value="Genomic_DNA"/>
</dbReference>
<evidence type="ECO:0000256" key="5">
    <source>
        <dbReference type="ARBA" id="ARBA00022833"/>
    </source>
</evidence>
<dbReference type="InterPro" id="IPR036291">
    <property type="entry name" value="NAD(P)-bd_dom_sf"/>
</dbReference>